<feature type="signal peptide" evidence="2">
    <location>
        <begin position="1"/>
        <end position="19"/>
    </location>
</feature>
<gene>
    <name evidence="3" type="ORF">SAMN05421790_10946</name>
</gene>
<dbReference type="Gene3D" id="3.40.50.1820">
    <property type="entry name" value="alpha/beta hydrolase"/>
    <property type="match status" value="1"/>
</dbReference>
<evidence type="ECO:0000313" key="4">
    <source>
        <dbReference type="Proteomes" id="UP000186795"/>
    </source>
</evidence>
<evidence type="ECO:0008006" key="5">
    <source>
        <dbReference type="Google" id="ProtNLM"/>
    </source>
</evidence>
<feature type="chain" id="PRO_5039616747" description="Triacylglycerol esterase/lipase EstA, alpha/beta hydrolase fold" evidence="2">
    <location>
        <begin position="20"/>
        <end position="557"/>
    </location>
</feature>
<evidence type="ECO:0000256" key="2">
    <source>
        <dbReference type="SAM" id="SignalP"/>
    </source>
</evidence>
<dbReference type="AlphaFoldDB" id="A0A1N7NJV1"/>
<protein>
    <recommendedName>
        <fullName evidence="5">Triacylglycerol esterase/lipase EstA, alpha/beta hydrolase fold</fullName>
    </recommendedName>
</protein>
<feature type="region of interest" description="Disordered" evidence="1">
    <location>
        <begin position="22"/>
        <end position="43"/>
    </location>
</feature>
<dbReference type="EMBL" id="FTOD01000009">
    <property type="protein sequence ID" value="SIS98488.1"/>
    <property type="molecule type" value="Genomic_DNA"/>
</dbReference>
<reference evidence="4" key="1">
    <citation type="submission" date="2017-01" db="EMBL/GenBank/DDBJ databases">
        <authorList>
            <person name="Varghese N."/>
            <person name="Submissions S."/>
        </authorList>
    </citation>
    <scope>NUCLEOTIDE SEQUENCE [LARGE SCALE GENOMIC DNA]</scope>
    <source>
        <strain evidence="4">DSM 45196</strain>
    </source>
</reference>
<dbReference type="SUPFAM" id="SSF53474">
    <property type="entry name" value="alpha/beta-Hydrolases"/>
    <property type="match status" value="1"/>
</dbReference>
<name>A0A1N7NJV1_9BACL</name>
<accession>A0A1N7NJV1</accession>
<dbReference type="InterPro" id="IPR029058">
    <property type="entry name" value="AB_hydrolase_fold"/>
</dbReference>
<dbReference type="ESTHER" id="9bacl-a0a1n7njv1">
    <property type="family name" value="BlEst2-lipase-like"/>
</dbReference>
<organism evidence="3 4">
    <name type="scientific">Kroppenstedtia eburnea</name>
    <dbReference type="NCBI Taxonomy" id="714067"/>
    <lineage>
        <taxon>Bacteria</taxon>
        <taxon>Bacillati</taxon>
        <taxon>Bacillota</taxon>
        <taxon>Bacilli</taxon>
        <taxon>Bacillales</taxon>
        <taxon>Thermoactinomycetaceae</taxon>
        <taxon>Kroppenstedtia</taxon>
    </lineage>
</organism>
<evidence type="ECO:0000313" key="3">
    <source>
        <dbReference type="EMBL" id="SIS98488.1"/>
    </source>
</evidence>
<keyword evidence="2" id="KW-0732">Signal</keyword>
<proteinExistence type="predicted"/>
<keyword evidence="4" id="KW-1185">Reference proteome</keyword>
<feature type="compositionally biased region" description="Pro residues" evidence="1">
    <location>
        <begin position="31"/>
        <end position="42"/>
    </location>
</feature>
<sequence length="557" mass="59436">MWKGVVSLLAVLLVIPAGGVQGTASTAEAPGPKPAGVVPPPSKVREDITITGGKGGGGGGGEPGTWYVGATPPNLDKSKPPIVFVQGLHGHAGNWWEDTVYHGHNDMYDYAYNHGYRTAFVELYDSAGGDAADMWDNGALLARQLSEIRQYFGEKVNIVAHSKGGIDTQAALIHSGAHPHVGRVITLSSPHGGSHLANLAYSWWAGWLAELLGARDAGTESLQTGYMDYFRSVTDSHANVSKNSYHTSAGTSWGPFPSALWTGGAYLAPHGSNDGMVNVWSASLPYGHHLFTESFDHDNIRMGSTAFPRIEPILRSVAVTTADRDVLKEVAVSSVDADSGGSEQVVRGDSLPAGTPVEEKVAVESGVGEAIFNLMTGDPSVEVSLISPSGKVYDHRSAPYYRTGGDAEIFRGAAVQGYRISDPEAGLWKVRLASEKEDAYLLTATWMDSAGIKVDVPASGKSGQDVPVRVNLPRGWKAKPEDVKVRLVPPKARSIHRMKADGFHGKLDPTGKERSSFAGHLPKLTQSGVYNVTVDVQGVNDKGENFQRTVIRSFHLP</sequence>
<evidence type="ECO:0000256" key="1">
    <source>
        <dbReference type="SAM" id="MobiDB-lite"/>
    </source>
</evidence>
<dbReference type="Proteomes" id="UP000186795">
    <property type="component" value="Unassembled WGS sequence"/>
</dbReference>